<feature type="non-terminal residue" evidence="1">
    <location>
        <position position="1"/>
    </location>
</feature>
<organism evidence="1">
    <name type="scientific">Ophidiomyces ophidiicola</name>
    <dbReference type="NCBI Taxonomy" id="1387563"/>
    <lineage>
        <taxon>Eukaryota</taxon>
        <taxon>Fungi</taxon>
        <taxon>Dikarya</taxon>
        <taxon>Ascomycota</taxon>
        <taxon>Pezizomycotina</taxon>
        <taxon>Eurotiomycetes</taxon>
        <taxon>Eurotiomycetidae</taxon>
        <taxon>Onygenales</taxon>
        <taxon>Onygenaceae</taxon>
        <taxon>Ophidiomyces</taxon>
    </lineage>
</organism>
<name>A0ACB8UQJ8_9EURO</name>
<proteinExistence type="predicted"/>
<gene>
    <name evidence="1" type="ORF">LOY88_005501</name>
</gene>
<comment type="caution">
    <text evidence="1">The sequence shown here is derived from an EMBL/GenBank/DDBJ whole genome shotgun (WGS) entry which is preliminary data.</text>
</comment>
<sequence length="93" mass="10293">KNSQDSNHAPQSSGISQLLLKSQSASQPQFSDFSQIAVVPHEPDNNHFSEELNMKMLKLPSAANSSEKYDWAHTLSNPSVSFNIPHTEIGFCH</sequence>
<evidence type="ECO:0000313" key="1">
    <source>
        <dbReference type="EMBL" id="KAI2383121.1"/>
    </source>
</evidence>
<reference evidence="1" key="1">
    <citation type="journal article" date="2022" name="bioRxiv">
        <title>Population genetic analysis of Ophidiomyces ophidiicola, the causative agent of snake fungal disease, indicates recent introductions to the USA.</title>
        <authorList>
            <person name="Ladner J.T."/>
            <person name="Palmer J.M."/>
            <person name="Ettinger C.L."/>
            <person name="Stajich J.E."/>
            <person name="Farrell T.M."/>
            <person name="Glorioso B.M."/>
            <person name="Lawson B."/>
            <person name="Price S.J."/>
            <person name="Stengle A.G."/>
            <person name="Grear D.A."/>
            <person name="Lorch J.M."/>
        </authorList>
    </citation>
    <scope>NUCLEOTIDE SEQUENCE</scope>
    <source>
        <strain evidence="1">NWHC 24266-5</strain>
    </source>
</reference>
<dbReference type="EMBL" id="JALBCA010000099">
    <property type="protein sequence ID" value="KAI2383121.1"/>
    <property type="molecule type" value="Genomic_DNA"/>
</dbReference>
<accession>A0ACB8UQJ8</accession>
<protein>
    <submittedName>
        <fullName evidence="1">Uncharacterized protein</fullName>
    </submittedName>
</protein>